<dbReference type="GO" id="GO:0016887">
    <property type="term" value="F:ATP hydrolysis activity"/>
    <property type="evidence" value="ECO:0007669"/>
    <property type="project" value="InterPro"/>
</dbReference>
<evidence type="ECO:0000256" key="2">
    <source>
        <dbReference type="ARBA" id="ARBA00022705"/>
    </source>
</evidence>
<dbReference type="InterPro" id="IPR036388">
    <property type="entry name" value="WH-like_DNA-bd_sf"/>
</dbReference>
<dbReference type="SUPFAM" id="SSF52540">
    <property type="entry name" value="P-loop containing nucleoside triphosphate hydrolases"/>
    <property type="match status" value="1"/>
</dbReference>
<keyword evidence="4" id="KW-0067">ATP-binding</keyword>
<keyword evidence="2" id="KW-0235">DNA replication</keyword>
<dbReference type="NCBIfam" id="TIGR02928">
    <property type="entry name" value="orc1/cdc6 family replication initiation protein"/>
    <property type="match status" value="1"/>
</dbReference>
<comment type="similarity">
    <text evidence="1">Belongs to the CDC6/cdc18 family.</text>
</comment>
<dbReference type="GO" id="GO:0005524">
    <property type="term" value="F:ATP binding"/>
    <property type="evidence" value="ECO:0007669"/>
    <property type="project" value="UniProtKB-KW"/>
</dbReference>
<reference evidence="8" key="1">
    <citation type="journal article" date="2014" name="Front. Microbiol.">
        <title>High frequency of phylogenetically diverse reductive dehalogenase-homologous genes in deep subseafloor sedimentary metagenomes.</title>
        <authorList>
            <person name="Kawai M."/>
            <person name="Futagami T."/>
            <person name="Toyoda A."/>
            <person name="Takaki Y."/>
            <person name="Nishi S."/>
            <person name="Hori S."/>
            <person name="Arai W."/>
            <person name="Tsubouchi T."/>
            <person name="Morono Y."/>
            <person name="Uchiyama I."/>
            <person name="Ito T."/>
            <person name="Fujiyama A."/>
            <person name="Inagaki F."/>
            <person name="Takami H."/>
        </authorList>
    </citation>
    <scope>NUCLEOTIDE SEQUENCE</scope>
    <source>
        <strain evidence="8">Expedition CK06-06</strain>
    </source>
</reference>
<evidence type="ECO:0008006" key="9">
    <source>
        <dbReference type="Google" id="ProtNLM"/>
    </source>
</evidence>
<feature type="non-terminal residue" evidence="8">
    <location>
        <position position="359"/>
    </location>
</feature>
<dbReference type="HAMAP" id="MF_01407">
    <property type="entry name" value="ORC1_type_DNA_replic_protein"/>
    <property type="match status" value="1"/>
</dbReference>
<dbReference type="InterPro" id="IPR055237">
    <property type="entry name" value="Cdc6_lid"/>
</dbReference>
<dbReference type="Gene3D" id="3.40.50.300">
    <property type="entry name" value="P-loop containing nucleotide triphosphate hydrolases"/>
    <property type="match status" value="1"/>
</dbReference>
<dbReference type="Gene3D" id="1.10.8.60">
    <property type="match status" value="1"/>
</dbReference>
<evidence type="ECO:0000256" key="4">
    <source>
        <dbReference type="ARBA" id="ARBA00022840"/>
    </source>
</evidence>
<gene>
    <name evidence="8" type="ORF">S12H4_12691</name>
</gene>
<dbReference type="InterPro" id="IPR015163">
    <property type="entry name" value="Cdc6_C"/>
</dbReference>
<dbReference type="CDD" id="cd08768">
    <property type="entry name" value="Cdc6_C"/>
    <property type="match status" value="1"/>
</dbReference>
<feature type="domain" description="ORC1/DEAH AAA+ ATPase" evidence="6">
    <location>
        <begin position="61"/>
        <end position="187"/>
    </location>
</feature>
<dbReference type="SUPFAM" id="SSF46785">
    <property type="entry name" value="Winged helix' DNA-binding domain"/>
    <property type="match status" value="1"/>
</dbReference>
<dbReference type="InterPro" id="IPR050311">
    <property type="entry name" value="ORC1/CDC6"/>
</dbReference>
<dbReference type="FunFam" id="1.10.8.60:FF:000073">
    <property type="entry name" value="ORC1-type DNA replication protein"/>
    <property type="match status" value="1"/>
</dbReference>
<dbReference type="InterPro" id="IPR036390">
    <property type="entry name" value="WH_DNA-bd_sf"/>
</dbReference>
<evidence type="ECO:0000256" key="1">
    <source>
        <dbReference type="ARBA" id="ARBA00006184"/>
    </source>
</evidence>
<comment type="caution">
    <text evidence="8">The sequence shown here is derived from an EMBL/GenBank/DDBJ whole genome shotgun (WGS) entry which is preliminary data.</text>
</comment>
<evidence type="ECO:0000259" key="6">
    <source>
        <dbReference type="Pfam" id="PF13401"/>
    </source>
</evidence>
<evidence type="ECO:0000259" key="7">
    <source>
        <dbReference type="Pfam" id="PF22703"/>
    </source>
</evidence>
<evidence type="ECO:0000259" key="5">
    <source>
        <dbReference type="Pfam" id="PF09079"/>
    </source>
</evidence>
<dbReference type="Pfam" id="PF22703">
    <property type="entry name" value="Cdc6_lid"/>
    <property type="match status" value="1"/>
</dbReference>
<dbReference type="Gene3D" id="1.10.10.10">
    <property type="entry name" value="Winged helix-like DNA-binding domain superfamily/Winged helix DNA-binding domain"/>
    <property type="match status" value="1"/>
</dbReference>
<evidence type="ECO:0000313" key="8">
    <source>
        <dbReference type="EMBL" id="GAI85862.1"/>
    </source>
</evidence>
<dbReference type="AlphaFoldDB" id="X1RYK2"/>
<dbReference type="Pfam" id="PF13401">
    <property type="entry name" value="AAA_22"/>
    <property type="match status" value="1"/>
</dbReference>
<dbReference type="InterPro" id="IPR027417">
    <property type="entry name" value="P-loop_NTPase"/>
</dbReference>
<protein>
    <recommendedName>
        <fullName evidence="9">AAA+ ATPase domain-containing protein</fullName>
    </recommendedName>
</protein>
<proteinExistence type="inferred from homology"/>
<evidence type="ECO:0000256" key="3">
    <source>
        <dbReference type="ARBA" id="ARBA00022741"/>
    </source>
</evidence>
<name>X1RYK2_9ZZZZ</name>
<accession>X1RYK2</accession>
<feature type="domain" description="Cdc6 C-terminal" evidence="5">
    <location>
        <begin position="303"/>
        <end position="359"/>
    </location>
</feature>
<dbReference type="EMBL" id="BARW01006065">
    <property type="protein sequence ID" value="GAI85862.1"/>
    <property type="molecule type" value="Genomic_DNA"/>
</dbReference>
<dbReference type="GO" id="GO:0006260">
    <property type="term" value="P:DNA replication"/>
    <property type="evidence" value="ECO:0007669"/>
    <property type="project" value="UniProtKB-KW"/>
</dbReference>
<dbReference type="InterPro" id="IPR014277">
    <property type="entry name" value="Orc1/Cdc6_arc"/>
</dbReference>
<dbReference type="PANTHER" id="PTHR10763">
    <property type="entry name" value="CELL DIVISION CONTROL PROTEIN 6-RELATED"/>
    <property type="match status" value="1"/>
</dbReference>
<keyword evidence="3" id="KW-0547">Nucleotide-binding</keyword>
<sequence length="359" mass="40808">MYSFNIDKFYQKYLTGPKLFKKREALEPSFIPEELPHRNSEIEKIAGITACALKGDVPANFLCYGMTGTGKTATVRYISQKLAQHCTNNPPWWVYINCTVVSTPYRILAHIYNTIVGKEKIPATGLPKDIILKKLLGLLDQLIKNSVCFLVLDEIDILIEKKGGNEILYNLTRLNENLDLCRTSVVGISNKLKFMEYLDSRVTSNLEEEEPIVFHPYNANQLADILKQRAKIAFKEDVIDDGVLKLCAGLAAKEHGDARKALQLLRKAGELAERNQNKKIMESHVEKAQKDIDKDHIVEYLFSMPLQTQLTLTAIYLLSKFTKEHVITSGDIYEVHSELSNKIPGLKQLTHRRISDYIN</sequence>
<dbReference type="Pfam" id="PF09079">
    <property type="entry name" value="WHD_Cdc6"/>
    <property type="match status" value="1"/>
</dbReference>
<dbReference type="InterPro" id="IPR049945">
    <property type="entry name" value="AAA_22"/>
</dbReference>
<feature type="domain" description="Cdc6 AAA+ ATPase-type lid" evidence="7">
    <location>
        <begin position="224"/>
        <end position="290"/>
    </location>
</feature>
<dbReference type="PANTHER" id="PTHR10763:SF26">
    <property type="entry name" value="CELL DIVISION CONTROL PROTEIN 6 HOMOLOG"/>
    <property type="match status" value="1"/>
</dbReference>
<organism evidence="8">
    <name type="scientific">marine sediment metagenome</name>
    <dbReference type="NCBI Taxonomy" id="412755"/>
    <lineage>
        <taxon>unclassified sequences</taxon>
        <taxon>metagenomes</taxon>
        <taxon>ecological metagenomes</taxon>
    </lineage>
</organism>